<keyword evidence="17" id="KW-1185">Reference proteome</keyword>
<organism evidence="16 17">
    <name type="scientific">Idiomarina xiamenensis 10-D-4</name>
    <dbReference type="NCBI Taxonomy" id="740709"/>
    <lineage>
        <taxon>Bacteria</taxon>
        <taxon>Pseudomonadati</taxon>
        <taxon>Pseudomonadota</taxon>
        <taxon>Gammaproteobacteria</taxon>
        <taxon>Alteromonadales</taxon>
        <taxon>Idiomarinaceae</taxon>
        <taxon>Idiomarina</taxon>
    </lineage>
</organism>
<dbReference type="InterPro" id="IPR004513">
    <property type="entry name" value="FtsX"/>
</dbReference>
<keyword evidence="6 12" id="KW-0997">Cell inner membrane</keyword>
<keyword evidence="11 12" id="KW-0131">Cell cycle</keyword>
<dbReference type="PANTHER" id="PTHR47755:SF1">
    <property type="entry name" value="CELL DIVISION PROTEIN FTSX"/>
    <property type="match status" value="1"/>
</dbReference>
<evidence type="ECO:0000256" key="1">
    <source>
        <dbReference type="ARBA" id="ARBA00004429"/>
    </source>
</evidence>
<evidence type="ECO:0000256" key="3">
    <source>
        <dbReference type="ARBA" id="ARBA00011160"/>
    </source>
</evidence>
<comment type="caution">
    <text evidence="16">The sequence shown here is derived from an EMBL/GenBank/DDBJ whole genome shotgun (WGS) entry which is preliminary data.</text>
</comment>
<evidence type="ECO:0000256" key="12">
    <source>
        <dbReference type="PIRNR" id="PIRNR003097"/>
    </source>
</evidence>
<dbReference type="Gene3D" id="3.30.70.3040">
    <property type="match status" value="1"/>
</dbReference>
<dbReference type="Pfam" id="PF18075">
    <property type="entry name" value="FtsX_ECD"/>
    <property type="match status" value="1"/>
</dbReference>
<dbReference type="GO" id="GO:0032153">
    <property type="term" value="C:cell division site"/>
    <property type="evidence" value="ECO:0007669"/>
    <property type="project" value="TreeGrafter"/>
</dbReference>
<dbReference type="NCBIfam" id="TIGR00439">
    <property type="entry name" value="FtsX_Gneg"/>
    <property type="match status" value="1"/>
</dbReference>
<dbReference type="OrthoDB" id="9813411at2"/>
<dbReference type="STRING" id="740709.A10D4_10316"/>
<feature type="transmembrane region" description="Helical" evidence="13">
    <location>
        <begin position="254"/>
        <end position="275"/>
    </location>
</feature>
<protein>
    <recommendedName>
        <fullName evidence="4 12">Cell division protein FtsX</fullName>
    </recommendedName>
</protein>
<dbReference type="PIRSF" id="PIRSF003097">
    <property type="entry name" value="FtsX"/>
    <property type="match status" value="1"/>
</dbReference>
<dbReference type="InterPro" id="IPR003838">
    <property type="entry name" value="ABC3_permease_C"/>
</dbReference>
<evidence type="ECO:0000256" key="9">
    <source>
        <dbReference type="ARBA" id="ARBA00022989"/>
    </source>
</evidence>
<evidence type="ECO:0000256" key="8">
    <source>
        <dbReference type="ARBA" id="ARBA00022692"/>
    </source>
</evidence>
<evidence type="ECO:0000256" key="6">
    <source>
        <dbReference type="ARBA" id="ARBA00022519"/>
    </source>
</evidence>
<proteinExistence type="inferred from homology"/>
<evidence type="ECO:0000256" key="7">
    <source>
        <dbReference type="ARBA" id="ARBA00022618"/>
    </source>
</evidence>
<dbReference type="GO" id="GO:0005886">
    <property type="term" value="C:plasma membrane"/>
    <property type="evidence" value="ECO:0007669"/>
    <property type="project" value="UniProtKB-SubCell"/>
</dbReference>
<dbReference type="AlphaFoldDB" id="K2KFM3"/>
<gene>
    <name evidence="16" type="ORF">A10D4_10316</name>
</gene>
<keyword evidence="8 13" id="KW-0812">Transmembrane</keyword>
<dbReference type="InterPro" id="IPR047590">
    <property type="entry name" value="FtsX_proteobact-type"/>
</dbReference>
<comment type="function">
    <text evidence="12">Part of the ABC transporter FtsEX involved in cellular division.</text>
</comment>
<evidence type="ECO:0000259" key="15">
    <source>
        <dbReference type="Pfam" id="PF18075"/>
    </source>
</evidence>
<dbReference type="InterPro" id="IPR040690">
    <property type="entry name" value="FtsX_ECD"/>
</dbReference>
<feature type="domain" description="ABC3 transporter permease C-terminal" evidence="14">
    <location>
        <begin position="205"/>
        <end position="321"/>
    </location>
</feature>
<evidence type="ECO:0000313" key="17">
    <source>
        <dbReference type="Proteomes" id="UP000014115"/>
    </source>
</evidence>
<keyword evidence="7 12" id="KW-0132">Cell division</keyword>
<dbReference type="GO" id="GO:0051301">
    <property type="term" value="P:cell division"/>
    <property type="evidence" value="ECO:0007669"/>
    <property type="project" value="UniProtKB-KW"/>
</dbReference>
<evidence type="ECO:0000259" key="14">
    <source>
        <dbReference type="Pfam" id="PF02687"/>
    </source>
</evidence>
<dbReference type="PANTHER" id="PTHR47755">
    <property type="entry name" value="CELL DIVISION PROTEIN FTSX"/>
    <property type="match status" value="1"/>
</dbReference>
<dbReference type="RefSeq" id="WP_008489381.1">
    <property type="nucleotide sequence ID" value="NZ_AMRG01000013.1"/>
</dbReference>
<comment type="subunit">
    <text evidence="3">Forms a membrane-associated complex with FtsE.</text>
</comment>
<feature type="transmembrane region" description="Helical" evidence="13">
    <location>
        <begin position="301"/>
        <end position="319"/>
    </location>
</feature>
<dbReference type="Proteomes" id="UP000014115">
    <property type="component" value="Unassembled WGS sequence"/>
</dbReference>
<evidence type="ECO:0000256" key="2">
    <source>
        <dbReference type="ARBA" id="ARBA00007379"/>
    </source>
</evidence>
<reference evidence="16 17" key="1">
    <citation type="journal article" date="2012" name="J. Bacteriol.">
        <title>Genome Sequence of Idiomarina xiamenensis Type Strain 10-D-4.</title>
        <authorList>
            <person name="Lai Q."/>
            <person name="Wang L."/>
            <person name="Wang W."/>
            <person name="Shao Z."/>
        </authorList>
    </citation>
    <scope>NUCLEOTIDE SEQUENCE [LARGE SCALE GENOMIC DNA]</scope>
    <source>
        <strain evidence="16 17">10-D-4</strain>
    </source>
</reference>
<evidence type="ECO:0000256" key="4">
    <source>
        <dbReference type="ARBA" id="ARBA00021907"/>
    </source>
</evidence>
<comment type="subcellular location">
    <subcellularLocation>
        <location evidence="1">Cell inner membrane</location>
        <topology evidence="1">Multi-pass membrane protein</topology>
    </subcellularLocation>
</comment>
<sequence length="329" mass="36613">MSLLFRNRPSSASGAKKNNLSLTKRFVMFFVHNAQQAVASLGELTRNPIASLMTMAVLGLSLTLPATLYILVKNTDAVANEFQQASEITLFLRKDLSDTQIQTLLERLKLDSQLDAVRYISPEQGLADFKQRAGFGEALDYLTSNPLPPVVIATPGELFSDPTQAQRLLQNLEKQREIEFGKLDVQWLTRLQAMQRLVSDVFVGLALLLCLSALLIVGNTIRLNILSKREEIVIMKLVGATNAYIQRPFLYTGIWYGVVGGIIAWLATFLLVWWLSSSVIAITELYDGQFRLAGLSFNEMLVLWGIAIGLGLLGSYIAVRRHVLSIEPR</sequence>
<accession>K2KFM3</accession>
<dbReference type="Pfam" id="PF02687">
    <property type="entry name" value="FtsX"/>
    <property type="match status" value="1"/>
</dbReference>
<dbReference type="eggNOG" id="COG2177">
    <property type="taxonomic scope" value="Bacteria"/>
</dbReference>
<evidence type="ECO:0000256" key="5">
    <source>
        <dbReference type="ARBA" id="ARBA00022475"/>
    </source>
</evidence>
<comment type="similarity">
    <text evidence="2 12">Belongs to the ABC-4 integral membrane protein family. FtsX subfamily.</text>
</comment>
<dbReference type="PATRIC" id="fig|740709.3.peg.2085"/>
<feature type="domain" description="FtsX extracellular" evidence="15">
    <location>
        <begin position="87"/>
        <end position="178"/>
    </location>
</feature>
<keyword evidence="10 12" id="KW-0472">Membrane</keyword>
<evidence type="ECO:0000256" key="10">
    <source>
        <dbReference type="ARBA" id="ARBA00023136"/>
    </source>
</evidence>
<evidence type="ECO:0000313" key="16">
    <source>
        <dbReference type="EMBL" id="EKE81464.1"/>
    </source>
</evidence>
<evidence type="ECO:0000256" key="11">
    <source>
        <dbReference type="ARBA" id="ARBA00023306"/>
    </source>
</evidence>
<keyword evidence="5 12" id="KW-1003">Cell membrane</keyword>
<dbReference type="EMBL" id="AMRG01000013">
    <property type="protein sequence ID" value="EKE81464.1"/>
    <property type="molecule type" value="Genomic_DNA"/>
</dbReference>
<evidence type="ECO:0000256" key="13">
    <source>
        <dbReference type="SAM" id="Phobius"/>
    </source>
</evidence>
<name>K2KFM3_9GAMM</name>
<keyword evidence="9 13" id="KW-1133">Transmembrane helix</keyword>
<feature type="transmembrane region" description="Helical" evidence="13">
    <location>
        <begin position="201"/>
        <end position="221"/>
    </location>
</feature>